<accession>A0A267FF05</accession>
<dbReference type="OrthoDB" id="20949at2759"/>
<comment type="similarity">
    <text evidence="1">Belongs to the RRP15 family.</text>
</comment>
<dbReference type="GO" id="GO:0030687">
    <property type="term" value="C:preribosome, large subunit precursor"/>
    <property type="evidence" value="ECO:0007669"/>
    <property type="project" value="TreeGrafter"/>
</dbReference>
<keyword evidence="5" id="KW-1185">Reference proteome</keyword>
<dbReference type="InterPro" id="IPR012459">
    <property type="entry name" value="Rrp15"/>
</dbReference>
<reference evidence="4 5" key="1">
    <citation type="submission" date="2017-06" db="EMBL/GenBank/DDBJ databases">
        <title>A platform for efficient transgenesis in Macrostomum lignano, a flatworm model organism for stem cell research.</title>
        <authorList>
            <person name="Berezikov E."/>
        </authorList>
    </citation>
    <scope>NUCLEOTIDE SEQUENCE [LARGE SCALE GENOMIC DNA]</scope>
    <source>
        <strain evidence="4">DV1</strain>
        <tissue evidence="4">Whole organism</tissue>
    </source>
</reference>
<gene>
    <name evidence="4" type="ORF">BOX15_Mlig001329g2</name>
</gene>
<feature type="region of interest" description="Disordered" evidence="3">
    <location>
        <begin position="1"/>
        <end position="71"/>
    </location>
</feature>
<protein>
    <recommendedName>
        <fullName evidence="2">RRP15-like protein</fullName>
    </recommendedName>
</protein>
<dbReference type="Pfam" id="PF07890">
    <property type="entry name" value="Rrp15p"/>
    <property type="match status" value="1"/>
</dbReference>
<organism evidence="4 5">
    <name type="scientific">Macrostomum lignano</name>
    <dbReference type="NCBI Taxonomy" id="282301"/>
    <lineage>
        <taxon>Eukaryota</taxon>
        <taxon>Metazoa</taxon>
        <taxon>Spiralia</taxon>
        <taxon>Lophotrochozoa</taxon>
        <taxon>Platyhelminthes</taxon>
        <taxon>Rhabditophora</taxon>
        <taxon>Macrostomorpha</taxon>
        <taxon>Macrostomida</taxon>
        <taxon>Macrostomidae</taxon>
        <taxon>Macrostomum</taxon>
    </lineage>
</organism>
<dbReference type="PANTHER" id="PTHR13245:SF14">
    <property type="entry name" value="RRP15-LIKE PROTEIN"/>
    <property type="match status" value="1"/>
</dbReference>
<dbReference type="PANTHER" id="PTHR13245">
    <property type="entry name" value="RRP15-LIKE PROTEIN"/>
    <property type="match status" value="1"/>
</dbReference>
<evidence type="ECO:0000313" key="4">
    <source>
        <dbReference type="EMBL" id="PAA71572.1"/>
    </source>
</evidence>
<sequence length="284" mass="30879">MRVAASAKPSAASKQPQAAVRVTIEQDLEEDDNAEEVEDIASDSDASSDRQKPAAGQSKARGKRKSAEASGTAGLANVIRGLLLQTRAPACPILAKALTDRQRFSPAAANATADTGDAAEDSNVDLGRRRRKLTAERRRWLCAGRRKPLSAPNEREAERQLERIACRGVVQLFNAVRAQQRSLESRLAGRSEAGRQRVLSSLSRGDFLDMLAGRRKATDKAKSKSGNNESSSAEEDRQQKKKAKKSWGALSEDYLVKPTLSMKDWDRESSGGSSDAEQPMDEDD</sequence>
<evidence type="ECO:0000256" key="3">
    <source>
        <dbReference type="SAM" id="MobiDB-lite"/>
    </source>
</evidence>
<dbReference type="GO" id="GO:0000470">
    <property type="term" value="P:maturation of LSU-rRNA"/>
    <property type="evidence" value="ECO:0007669"/>
    <property type="project" value="TreeGrafter"/>
</dbReference>
<dbReference type="STRING" id="282301.A0A267FF05"/>
<dbReference type="AlphaFoldDB" id="A0A267FF05"/>
<feature type="region of interest" description="Disordered" evidence="3">
    <location>
        <begin position="213"/>
        <end position="248"/>
    </location>
</feature>
<evidence type="ECO:0000256" key="1">
    <source>
        <dbReference type="ARBA" id="ARBA00007462"/>
    </source>
</evidence>
<comment type="caution">
    <text evidence="4">The sequence shown here is derived from an EMBL/GenBank/DDBJ whole genome shotgun (WGS) entry which is preliminary data.</text>
</comment>
<feature type="region of interest" description="Disordered" evidence="3">
    <location>
        <begin position="260"/>
        <end position="284"/>
    </location>
</feature>
<name>A0A267FF05_9PLAT</name>
<dbReference type="GO" id="GO:0000460">
    <property type="term" value="P:maturation of 5.8S rRNA"/>
    <property type="evidence" value="ECO:0007669"/>
    <property type="project" value="TreeGrafter"/>
</dbReference>
<feature type="compositionally biased region" description="Low complexity" evidence="3">
    <location>
        <begin position="1"/>
        <end position="19"/>
    </location>
</feature>
<proteinExistence type="inferred from homology"/>
<evidence type="ECO:0000256" key="2">
    <source>
        <dbReference type="ARBA" id="ARBA00017475"/>
    </source>
</evidence>
<dbReference type="Proteomes" id="UP000215902">
    <property type="component" value="Unassembled WGS sequence"/>
</dbReference>
<evidence type="ECO:0000313" key="5">
    <source>
        <dbReference type="Proteomes" id="UP000215902"/>
    </source>
</evidence>
<feature type="compositionally biased region" description="Acidic residues" evidence="3">
    <location>
        <begin position="26"/>
        <end position="42"/>
    </location>
</feature>
<dbReference type="EMBL" id="NIVC01001156">
    <property type="protein sequence ID" value="PAA71572.1"/>
    <property type="molecule type" value="Genomic_DNA"/>
</dbReference>